<organism evidence="2 3">
    <name type="scientific">Propionimicrobium lymphophilum ACS-093-V-SCH5</name>
    <dbReference type="NCBI Taxonomy" id="883161"/>
    <lineage>
        <taxon>Bacteria</taxon>
        <taxon>Bacillati</taxon>
        <taxon>Actinomycetota</taxon>
        <taxon>Actinomycetes</taxon>
        <taxon>Propionibacteriales</taxon>
        <taxon>Propionibacteriaceae</taxon>
        <taxon>Propionimicrobium</taxon>
    </lineage>
</organism>
<dbReference type="Gene3D" id="3.40.50.300">
    <property type="entry name" value="P-loop containing nucleotide triphosphate hydrolases"/>
    <property type="match status" value="1"/>
</dbReference>
<protein>
    <submittedName>
        <fullName evidence="2">Helicase/secretion neighborhood CpaE-like protein</fullName>
    </submittedName>
</protein>
<reference evidence="2 3" key="1">
    <citation type="submission" date="2013-04" db="EMBL/GenBank/DDBJ databases">
        <title>The Genome Sequence of Propionimicrobium lymphophilum ACS-093-V-SCH5.</title>
        <authorList>
            <consortium name="The Broad Institute Genomics Platform"/>
            <person name="Earl A."/>
            <person name="Ward D."/>
            <person name="Feldgarden M."/>
            <person name="Gevers D."/>
            <person name="Saerens B."/>
            <person name="Vaneechoutte M."/>
            <person name="Walker B."/>
            <person name="Young S."/>
            <person name="Zeng Q."/>
            <person name="Gargeya S."/>
            <person name="Fitzgerald M."/>
            <person name="Haas B."/>
            <person name="Abouelleil A."/>
            <person name="Allen A.W."/>
            <person name="Alvarado L."/>
            <person name="Arachchi H.M."/>
            <person name="Berlin A.M."/>
            <person name="Chapman S.B."/>
            <person name="Gainer-Dewar J."/>
            <person name="Goldberg J."/>
            <person name="Griggs A."/>
            <person name="Gujja S."/>
            <person name="Hansen M."/>
            <person name="Howarth C."/>
            <person name="Imamovic A."/>
            <person name="Ireland A."/>
            <person name="Larimer J."/>
            <person name="McCowan C."/>
            <person name="Murphy C."/>
            <person name="Pearson M."/>
            <person name="Poon T.W."/>
            <person name="Priest M."/>
            <person name="Roberts A."/>
            <person name="Saif S."/>
            <person name="Shea T."/>
            <person name="Sisk P."/>
            <person name="Sykes S."/>
            <person name="Wortman J."/>
            <person name="Nusbaum C."/>
            <person name="Birren B."/>
        </authorList>
    </citation>
    <scope>NUCLEOTIDE SEQUENCE [LARGE SCALE GENOMIC DNA]</scope>
    <source>
        <strain evidence="2 3">ACS-093-V-SCH5</strain>
    </source>
</reference>
<dbReference type="SUPFAM" id="SSF52540">
    <property type="entry name" value="P-loop containing nucleoside triphosphate hydrolases"/>
    <property type="match status" value="1"/>
</dbReference>
<dbReference type="EMBL" id="AGZR01000009">
    <property type="protein sequence ID" value="EPD32374.1"/>
    <property type="molecule type" value="Genomic_DNA"/>
</dbReference>
<keyword evidence="2" id="KW-0067">ATP-binding</keyword>
<dbReference type="PATRIC" id="fig|883161.3.peg.1931"/>
<dbReference type="GO" id="GO:0004386">
    <property type="term" value="F:helicase activity"/>
    <property type="evidence" value="ECO:0007669"/>
    <property type="project" value="UniProtKB-KW"/>
</dbReference>
<keyword evidence="2" id="KW-0547">Nucleotide-binding</keyword>
<sequence>MPEEGSSSTKNLLANAVFSALVVNSAYVKATLITRDASVRDAVSSVSAAVGANLSVAGDSETIRKCWRSSDLVLVGADLASLVVGLGLAERGDVHLVGEDASELLAWSVPLSAPALELPAQTGFLSSLLSGPANLSESDSLTIQVFGGSGGVGASTLAAGMAQRSAALQARTALVELDEFGGGIDLTFGAEKQPGWRWGELSSATGYVRDIGDQLPSIDGVDLVSMGRSDVGLPSTQAVRAVTRSLQRSHEMVILDSGLAEDSPVDANLNLIVVAADVKAVLAARARIKAHSLQDADLVVRKSPVWSLDPQLVGETLGMPVCAVVPTDARMAAAAARGGAPGGSGRGAFVKACDKILNELVFSSAGGTNG</sequence>
<comment type="caution">
    <text evidence="2">The sequence shown here is derived from an EMBL/GenBank/DDBJ whole genome shotgun (WGS) entry which is preliminary data.</text>
</comment>
<dbReference type="AlphaFoldDB" id="S2WX90"/>
<gene>
    <name evidence="2" type="ORF">HMPREF9306_01943</name>
</gene>
<keyword evidence="3" id="KW-1185">Reference proteome</keyword>
<dbReference type="Proteomes" id="UP000014417">
    <property type="component" value="Unassembled WGS sequence"/>
</dbReference>
<dbReference type="InterPro" id="IPR027417">
    <property type="entry name" value="P-loop_NTPase"/>
</dbReference>
<name>S2WX90_9ACTN</name>
<evidence type="ECO:0000259" key="1">
    <source>
        <dbReference type="Pfam" id="PF26563"/>
    </source>
</evidence>
<evidence type="ECO:0000313" key="2">
    <source>
        <dbReference type="EMBL" id="EPD32374.1"/>
    </source>
</evidence>
<evidence type="ECO:0000313" key="3">
    <source>
        <dbReference type="Proteomes" id="UP000014417"/>
    </source>
</evidence>
<feature type="domain" description="Rv3660c-like CheY-like N-terminal" evidence="1">
    <location>
        <begin position="33"/>
        <end position="129"/>
    </location>
</feature>
<proteinExistence type="predicted"/>
<keyword evidence="2" id="KW-0378">Hydrolase</keyword>
<dbReference type="InterPro" id="IPR059050">
    <property type="entry name" value="Rv3660c_N"/>
</dbReference>
<accession>S2WX90</accession>
<keyword evidence="2" id="KW-0347">Helicase</keyword>
<dbReference type="HOGENOM" id="CLU_042654_0_0_11"/>
<dbReference type="STRING" id="883161.HMPREF9306_01943"/>
<dbReference type="InterPro" id="IPR022521">
    <property type="entry name" value="Rv3660c"/>
</dbReference>
<dbReference type="Pfam" id="PF26563">
    <property type="entry name" value="Rv3660c_N"/>
    <property type="match status" value="1"/>
</dbReference>
<dbReference type="NCBIfam" id="TIGR03815">
    <property type="entry name" value="CpaE_hom_Actino"/>
    <property type="match status" value="1"/>
</dbReference>